<keyword evidence="1" id="KW-1133">Transmembrane helix</keyword>
<reference evidence="2 3" key="1">
    <citation type="submission" date="2014-04" db="EMBL/GenBank/DDBJ databases">
        <authorList>
            <consortium name="DOE Joint Genome Institute"/>
            <person name="Kuo A."/>
            <person name="Kohler A."/>
            <person name="Nagy L.G."/>
            <person name="Floudas D."/>
            <person name="Copeland A."/>
            <person name="Barry K.W."/>
            <person name="Cichocki N."/>
            <person name="Veneault-Fourrey C."/>
            <person name="LaButti K."/>
            <person name="Lindquist E.A."/>
            <person name="Lipzen A."/>
            <person name="Lundell T."/>
            <person name="Morin E."/>
            <person name="Murat C."/>
            <person name="Sun H."/>
            <person name="Tunlid A."/>
            <person name="Henrissat B."/>
            <person name="Grigoriev I.V."/>
            <person name="Hibbett D.S."/>
            <person name="Martin F."/>
            <person name="Nordberg H.P."/>
            <person name="Cantor M.N."/>
            <person name="Hua S.X."/>
        </authorList>
    </citation>
    <scope>NUCLEOTIDE SEQUENCE [LARGE SCALE GENOMIC DNA]</scope>
    <source>
        <strain evidence="2 3">Foug A</strain>
    </source>
</reference>
<feature type="transmembrane region" description="Helical" evidence="1">
    <location>
        <begin position="113"/>
        <end position="137"/>
    </location>
</feature>
<accession>A0A0C3DMH7</accession>
<evidence type="ECO:0000256" key="1">
    <source>
        <dbReference type="SAM" id="Phobius"/>
    </source>
</evidence>
<organism evidence="2 3">
    <name type="scientific">Scleroderma citrinum Foug A</name>
    <dbReference type="NCBI Taxonomy" id="1036808"/>
    <lineage>
        <taxon>Eukaryota</taxon>
        <taxon>Fungi</taxon>
        <taxon>Dikarya</taxon>
        <taxon>Basidiomycota</taxon>
        <taxon>Agaricomycotina</taxon>
        <taxon>Agaricomycetes</taxon>
        <taxon>Agaricomycetidae</taxon>
        <taxon>Boletales</taxon>
        <taxon>Sclerodermatineae</taxon>
        <taxon>Sclerodermataceae</taxon>
        <taxon>Scleroderma</taxon>
    </lineage>
</organism>
<evidence type="ECO:0000313" key="2">
    <source>
        <dbReference type="EMBL" id="KIM57241.1"/>
    </source>
</evidence>
<keyword evidence="1" id="KW-0472">Membrane</keyword>
<gene>
    <name evidence="2" type="ORF">SCLCIDRAFT_10511</name>
</gene>
<dbReference type="Proteomes" id="UP000053989">
    <property type="component" value="Unassembled WGS sequence"/>
</dbReference>
<reference evidence="3" key="2">
    <citation type="submission" date="2015-01" db="EMBL/GenBank/DDBJ databases">
        <title>Evolutionary Origins and Diversification of the Mycorrhizal Mutualists.</title>
        <authorList>
            <consortium name="DOE Joint Genome Institute"/>
            <consortium name="Mycorrhizal Genomics Consortium"/>
            <person name="Kohler A."/>
            <person name="Kuo A."/>
            <person name="Nagy L.G."/>
            <person name="Floudas D."/>
            <person name="Copeland A."/>
            <person name="Barry K.W."/>
            <person name="Cichocki N."/>
            <person name="Veneault-Fourrey C."/>
            <person name="LaButti K."/>
            <person name="Lindquist E.A."/>
            <person name="Lipzen A."/>
            <person name="Lundell T."/>
            <person name="Morin E."/>
            <person name="Murat C."/>
            <person name="Riley R."/>
            <person name="Ohm R."/>
            <person name="Sun H."/>
            <person name="Tunlid A."/>
            <person name="Henrissat B."/>
            <person name="Grigoriev I.V."/>
            <person name="Hibbett D.S."/>
            <person name="Martin F."/>
        </authorList>
    </citation>
    <scope>NUCLEOTIDE SEQUENCE [LARGE SCALE GENOMIC DNA]</scope>
    <source>
        <strain evidence="3">Foug A</strain>
    </source>
</reference>
<dbReference type="EMBL" id="KN822103">
    <property type="protein sequence ID" value="KIM57241.1"/>
    <property type="molecule type" value="Genomic_DNA"/>
</dbReference>
<dbReference type="STRING" id="1036808.A0A0C3DMH7"/>
<evidence type="ECO:0000313" key="3">
    <source>
        <dbReference type="Proteomes" id="UP000053989"/>
    </source>
</evidence>
<dbReference type="InParanoid" id="A0A0C3DMH7"/>
<keyword evidence="1" id="KW-0812">Transmembrane</keyword>
<keyword evidence="3" id="KW-1185">Reference proteome</keyword>
<sequence>MSVHGAVCLLALLANEEKDAVVTLVERPNIPPVEERSFVCNVIAMLLVVYDGEAMICTRRSSPESTSAIPMPTFTTELPLSLLDGFTRAILLCTLTPPTIQRSPVPEFSQSPWVLILGSFIIVNVGFFLTNLFSFFLPTPLALTTPSELLPYGWTTTDL</sequence>
<name>A0A0C3DMH7_9AGAM</name>
<proteinExistence type="predicted"/>
<dbReference type="AlphaFoldDB" id="A0A0C3DMH7"/>
<dbReference type="HOGENOM" id="CLU_1661821_0_0_1"/>
<protein>
    <submittedName>
        <fullName evidence="2">Uncharacterized protein</fullName>
    </submittedName>
</protein>
<dbReference type="OrthoDB" id="3192156at2759"/>